<dbReference type="PANTHER" id="PTHR32089">
    <property type="entry name" value="METHYL-ACCEPTING CHEMOTAXIS PROTEIN MCPB"/>
    <property type="match status" value="1"/>
</dbReference>
<gene>
    <name evidence="4" type="ORF">GCU60_10085</name>
</gene>
<dbReference type="InterPro" id="IPR004089">
    <property type="entry name" value="MCPsignal_dom"/>
</dbReference>
<name>A0A6L9W261_9ACTN</name>
<evidence type="ECO:0000313" key="4">
    <source>
        <dbReference type="EMBL" id="NEK86105.1"/>
    </source>
</evidence>
<dbReference type="PANTHER" id="PTHR32089:SF112">
    <property type="entry name" value="LYSOZYME-LIKE PROTEIN-RELATED"/>
    <property type="match status" value="1"/>
</dbReference>
<evidence type="ECO:0000256" key="2">
    <source>
        <dbReference type="PROSITE-ProRule" id="PRU00284"/>
    </source>
</evidence>
<dbReference type="GO" id="GO:0016020">
    <property type="term" value="C:membrane"/>
    <property type="evidence" value="ECO:0007669"/>
    <property type="project" value="InterPro"/>
</dbReference>
<feature type="domain" description="Methyl-accepting transducer" evidence="3">
    <location>
        <begin position="147"/>
        <end position="291"/>
    </location>
</feature>
<protein>
    <submittedName>
        <fullName evidence="4">Chemotaxis protein</fullName>
    </submittedName>
</protein>
<organism evidence="4 5">
    <name type="scientific">Blastococcus saxobsidens</name>
    <dbReference type="NCBI Taxonomy" id="138336"/>
    <lineage>
        <taxon>Bacteria</taxon>
        <taxon>Bacillati</taxon>
        <taxon>Actinomycetota</taxon>
        <taxon>Actinomycetes</taxon>
        <taxon>Geodermatophilales</taxon>
        <taxon>Geodermatophilaceae</taxon>
        <taxon>Blastococcus</taxon>
    </lineage>
</organism>
<dbReference type="SUPFAM" id="SSF58104">
    <property type="entry name" value="Methyl-accepting chemotaxis protein (MCP) signaling domain"/>
    <property type="match status" value="1"/>
</dbReference>
<sequence>MGMRSRRTEPGRRSDAEELAVHREFVRQLTAACRAASVGDLEARSRLSGVAETIPELVDLHHALNNVLDVSDAFVRESSAALHSAAEGRFHRTLLTTGLQGSFRYSATVINDARAAMQETDGRVAEAQTSRLRLADEFESVVLSMSEQVATAATELSASASGLTAAASAASTEVGAARETITSLTRSSAEIKEIIALIDSVAAQTRLLALNATIEAARAGEAGKGFAVVASEVKDLADQTGRATERVTAQVEQIRQASENVAEVMSSVGGTVGEMNGLVDGIAAAVDGSASLNTGYDDVTGLSQMAEKLRSEATGFLVEMRR</sequence>
<dbReference type="RefSeq" id="WP_163204755.1">
    <property type="nucleotide sequence ID" value="NZ_JAAGWG010000012.1"/>
</dbReference>
<dbReference type="PROSITE" id="PS50111">
    <property type="entry name" value="CHEMOTAXIS_TRANSDUC_2"/>
    <property type="match status" value="1"/>
</dbReference>
<dbReference type="Pfam" id="PF00015">
    <property type="entry name" value="MCPsignal"/>
    <property type="match status" value="1"/>
</dbReference>
<keyword evidence="1 2" id="KW-0807">Transducer</keyword>
<dbReference type="AlphaFoldDB" id="A0A6L9W261"/>
<proteinExistence type="predicted"/>
<dbReference type="GO" id="GO:0007165">
    <property type="term" value="P:signal transduction"/>
    <property type="evidence" value="ECO:0007669"/>
    <property type="project" value="UniProtKB-KW"/>
</dbReference>
<reference evidence="4 5" key="1">
    <citation type="submission" date="2019-12" db="EMBL/GenBank/DDBJ databases">
        <title>the WGS of Blastococcus saxobsidens 67B17.</title>
        <authorList>
            <person name="Jiang Z."/>
        </authorList>
    </citation>
    <scope>NUCLEOTIDE SEQUENCE [LARGE SCALE GENOMIC DNA]</scope>
    <source>
        <strain evidence="4 5">67B17</strain>
    </source>
</reference>
<dbReference type="Gene3D" id="1.10.287.950">
    <property type="entry name" value="Methyl-accepting chemotaxis protein"/>
    <property type="match status" value="1"/>
</dbReference>
<dbReference type="EMBL" id="JAAGWG010000012">
    <property type="protein sequence ID" value="NEK86105.1"/>
    <property type="molecule type" value="Genomic_DNA"/>
</dbReference>
<evidence type="ECO:0000259" key="3">
    <source>
        <dbReference type="PROSITE" id="PS50111"/>
    </source>
</evidence>
<dbReference type="Gene3D" id="1.20.120.1530">
    <property type="match status" value="1"/>
</dbReference>
<accession>A0A6L9W261</accession>
<dbReference type="Proteomes" id="UP000479241">
    <property type="component" value="Unassembled WGS sequence"/>
</dbReference>
<evidence type="ECO:0000313" key="5">
    <source>
        <dbReference type="Proteomes" id="UP000479241"/>
    </source>
</evidence>
<evidence type="ECO:0000256" key="1">
    <source>
        <dbReference type="ARBA" id="ARBA00023224"/>
    </source>
</evidence>
<dbReference type="SMART" id="SM00283">
    <property type="entry name" value="MA"/>
    <property type="match status" value="1"/>
</dbReference>
<comment type="caution">
    <text evidence="4">The sequence shown here is derived from an EMBL/GenBank/DDBJ whole genome shotgun (WGS) entry which is preliminary data.</text>
</comment>